<proteinExistence type="inferred from homology"/>
<sequence length="213" mass="22764">MSVWLPQGYREVSELEVKRSRFLTTVARVEDEAGAREVVAEVRRTWPDARHHCTAFIVEMPGAQPVERSSDDGEPSGTAGRPMLDVLRGAGLAQVVAVVTRYFGGVKLGTGGLVRAYSDAVSLAIDGAPRVRPVVSSVSEVTFSYADAARAQDAFAAHGLRVLDSEYGEAVTLRVAGDGELLRGLAAEIVREDVAIEPRGEHLVEEPEPPASA</sequence>
<keyword evidence="5" id="KW-1185">Reference proteome</keyword>
<comment type="caution">
    <text evidence="4">The sequence shown here is derived from an EMBL/GenBank/DDBJ whole genome shotgun (WGS) entry which is preliminary data.</text>
</comment>
<dbReference type="InterPro" id="IPR020568">
    <property type="entry name" value="Ribosomal_Su5_D2-typ_SF"/>
</dbReference>
<dbReference type="PANTHER" id="PTHR16301">
    <property type="entry name" value="IMPACT-RELATED"/>
    <property type="match status" value="1"/>
</dbReference>
<dbReference type="InterPro" id="IPR036956">
    <property type="entry name" value="Impact_N_sf"/>
</dbReference>
<dbReference type="PROSITE" id="PS00910">
    <property type="entry name" value="UPF0029"/>
    <property type="match status" value="1"/>
</dbReference>
<evidence type="ECO:0000259" key="2">
    <source>
        <dbReference type="Pfam" id="PF01205"/>
    </source>
</evidence>
<gene>
    <name evidence="4" type="ORF">GCM10025883_35030</name>
</gene>
<dbReference type="PANTHER" id="PTHR16301:SF20">
    <property type="entry name" value="IMPACT FAMILY MEMBER YIGZ"/>
    <property type="match status" value="1"/>
</dbReference>
<dbReference type="InterPro" id="IPR015269">
    <property type="entry name" value="UPF0029_Impact_C"/>
</dbReference>
<evidence type="ECO:0000259" key="3">
    <source>
        <dbReference type="Pfam" id="PF09186"/>
    </source>
</evidence>
<dbReference type="Gene3D" id="3.30.230.30">
    <property type="entry name" value="Impact, N-terminal domain"/>
    <property type="match status" value="1"/>
</dbReference>
<dbReference type="Pfam" id="PF01205">
    <property type="entry name" value="Impact_N"/>
    <property type="match status" value="1"/>
</dbReference>
<reference evidence="5" key="1">
    <citation type="journal article" date="2019" name="Int. J. Syst. Evol. Microbiol.">
        <title>The Global Catalogue of Microorganisms (GCM) 10K type strain sequencing project: providing services to taxonomists for standard genome sequencing and annotation.</title>
        <authorList>
            <consortium name="The Broad Institute Genomics Platform"/>
            <consortium name="The Broad Institute Genome Sequencing Center for Infectious Disease"/>
            <person name="Wu L."/>
            <person name="Ma J."/>
        </authorList>
    </citation>
    <scope>NUCLEOTIDE SEQUENCE [LARGE SCALE GENOMIC DNA]</scope>
    <source>
        <strain evidence="5">NBRC 113072</strain>
    </source>
</reference>
<evidence type="ECO:0000256" key="1">
    <source>
        <dbReference type="ARBA" id="ARBA00007665"/>
    </source>
</evidence>
<dbReference type="InterPro" id="IPR020569">
    <property type="entry name" value="UPF0029_Impact_CS"/>
</dbReference>
<dbReference type="RefSeq" id="WP_284305004.1">
    <property type="nucleotide sequence ID" value="NZ_BSUO01000001.1"/>
</dbReference>
<comment type="similarity">
    <text evidence="1">Belongs to the IMPACT family.</text>
</comment>
<name>A0ABQ6IVZ0_9MICO</name>
<dbReference type="Pfam" id="PF09186">
    <property type="entry name" value="DUF1949"/>
    <property type="match status" value="1"/>
</dbReference>
<evidence type="ECO:0000313" key="4">
    <source>
        <dbReference type="EMBL" id="GMA41458.1"/>
    </source>
</evidence>
<feature type="domain" description="Impact N-terminal" evidence="2">
    <location>
        <begin position="18"/>
        <end position="125"/>
    </location>
</feature>
<dbReference type="SUPFAM" id="SSF54211">
    <property type="entry name" value="Ribosomal protein S5 domain 2-like"/>
    <property type="match status" value="1"/>
</dbReference>
<protein>
    <submittedName>
        <fullName evidence="4">YigZ family protein</fullName>
    </submittedName>
</protein>
<accession>A0ABQ6IVZ0</accession>
<feature type="domain" description="UPF0029" evidence="3">
    <location>
        <begin position="141"/>
        <end position="176"/>
    </location>
</feature>
<organism evidence="4 5">
    <name type="scientific">Mobilicoccus caccae</name>
    <dbReference type="NCBI Taxonomy" id="1859295"/>
    <lineage>
        <taxon>Bacteria</taxon>
        <taxon>Bacillati</taxon>
        <taxon>Actinomycetota</taxon>
        <taxon>Actinomycetes</taxon>
        <taxon>Micrococcales</taxon>
        <taxon>Dermatophilaceae</taxon>
        <taxon>Mobilicoccus</taxon>
    </lineage>
</organism>
<dbReference type="InterPro" id="IPR023582">
    <property type="entry name" value="Impact"/>
</dbReference>
<evidence type="ECO:0000313" key="5">
    <source>
        <dbReference type="Proteomes" id="UP001157126"/>
    </source>
</evidence>
<dbReference type="InterPro" id="IPR001498">
    <property type="entry name" value="Impact_N"/>
</dbReference>
<dbReference type="Proteomes" id="UP001157126">
    <property type="component" value="Unassembled WGS sequence"/>
</dbReference>
<dbReference type="EMBL" id="BSUO01000001">
    <property type="protein sequence ID" value="GMA41458.1"/>
    <property type="molecule type" value="Genomic_DNA"/>
</dbReference>